<dbReference type="GO" id="GO:0015189">
    <property type="term" value="F:L-lysine transmembrane transporter activity"/>
    <property type="evidence" value="ECO:0007669"/>
    <property type="project" value="TreeGrafter"/>
</dbReference>
<dbReference type="OMA" id="NTICFIM"/>
<dbReference type="GO" id="GO:0005290">
    <property type="term" value="F:L-histidine transmembrane transporter activity"/>
    <property type="evidence" value="ECO:0007669"/>
    <property type="project" value="TreeGrafter"/>
</dbReference>
<feature type="transmembrane region" description="Helical" evidence="9">
    <location>
        <begin position="294"/>
        <end position="317"/>
    </location>
</feature>
<keyword evidence="5 9" id="KW-0812">Transmembrane</keyword>
<keyword evidence="3" id="KW-0813">Transport</keyword>
<evidence type="ECO:0000259" key="10">
    <source>
        <dbReference type="Pfam" id="PF01490"/>
    </source>
</evidence>
<gene>
    <name evidence="11" type="ORF">Pmar_PMAR029536</name>
</gene>
<dbReference type="GO" id="GO:0061459">
    <property type="term" value="F:L-arginine transmembrane transporter activity"/>
    <property type="evidence" value="ECO:0007669"/>
    <property type="project" value="TreeGrafter"/>
</dbReference>
<dbReference type="OrthoDB" id="438545at2759"/>
<dbReference type="PANTHER" id="PTHR22950:SF678">
    <property type="entry name" value="VACUOLAR AMINO ACID TRANSPORTER 5-RELATED"/>
    <property type="match status" value="1"/>
</dbReference>
<feature type="transmembrane region" description="Helical" evidence="9">
    <location>
        <begin position="61"/>
        <end position="82"/>
    </location>
</feature>
<name>C5LD29_PERM5</name>
<feature type="transmembrane region" description="Helical" evidence="9">
    <location>
        <begin position="338"/>
        <end position="359"/>
    </location>
</feature>
<accession>C5LD29</accession>
<feature type="transmembrane region" description="Helical" evidence="9">
    <location>
        <begin position="217"/>
        <end position="238"/>
    </location>
</feature>
<feature type="transmembrane region" description="Helical" evidence="9">
    <location>
        <begin position="150"/>
        <end position="169"/>
    </location>
</feature>
<feature type="transmembrane region" description="Helical" evidence="9">
    <location>
        <begin position="32"/>
        <end position="54"/>
    </location>
</feature>
<evidence type="ECO:0000256" key="3">
    <source>
        <dbReference type="ARBA" id="ARBA00022448"/>
    </source>
</evidence>
<evidence type="ECO:0000256" key="6">
    <source>
        <dbReference type="ARBA" id="ARBA00022970"/>
    </source>
</evidence>
<protein>
    <submittedName>
        <fullName evidence="11">10 transmembrane domain, possible aa transporter, putative</fullName>
    </submittedName>
</protein>
<evidence type="ECO:0000256" key="9">
    <source>
        <dbReference type="SAM" id="Phobius"/>
    </source>
</evidence>
<evidence type="ECO:0000313" key="11">
    <source>
        <dbReference type="EMBL" id="EER05373.1"/>
    </source>
</evidence>
<evidence type="ECO:0000256" key="5">
    <source>
        <dbReference type="ARBA" id="ARBA00022692"/>
    </source>
</evidence>
<comment type="similarity">
    <text evidence="2">Belongs to the amino acid/polyamine transporter 2 family.</text>
</comment>
<evidence type="ECO:0000313" key="12">
    <source>
        <dbReference type="Proteomes" id="UP000007800"/>
    </source>
</evidence>
<comment type="subcellular location">
    <subcellularLocation>
        <location evidence="1">Vacuole membrane</location>
        <topology evidence="1">Multi-pass membrane protein</topology>
    </subcellularLocation>
</comment>
<feature type="transmembrane region" description="Helical" evidence="9">
    <location>
        <begin position="401"/>
        <end position="426"/>
    </location>
</feature>
<dbReference type="Proteomes" id="UP000007800">
    <property type="component" value="Unassembled WGS sequence"/>
</dbReference>
<dbReference type="AlphaFoldDB" id="C5LD29"/>
<dbReference type="Pfam" id="PF01490">
    <property type="entry name" value="Aa_trans"/>
    <property type="match status" value="1"/>
</dbReference>
<reference evidence="11 12" key="1">
    <citation type="submission" date="2008-07" db="EMBL/GenBank/DDBJ databases">
        <authorList>
            <person name="El-Sayed N."/>
            <person name="Caler E."/>
            <person name="Inman J."/>
            <person name="Amedeo P."/>
            <person name="Hass B."/>
            <person name="Wortman J."/>
        </authorList>
    </citation>
    <scope>NUCLEOTIDE SEQUENCE [LARGE SCALE GENOMIC DNA]</scope>
    <source>
        <strain evidence="12">ATCC 50983 / TXsc</strain>
    </source>
</reference>
<feature type="transmembrane region" description="Helical" evidence="9">
    <location>
        <begin position="365"/>
        <end position="389"/>
    </location>
</feature>
<feature type="domain" description="Amino acid transporter transmembrane" evidence="10">
    <location>
        <begin position="31"/>
        <end position="423"/>
    </location>
</feature>
<dbReference type="GO" id="GO:0005774">
    <property type="term" value="C:vacuolar membrane"/>
    <property type="evidence" value="ECO:0007669"/>
    <property type="project" value="UniProtKB-SubCell"/>
</dbReference>
<evidence type="ECO:0000256" key="4">
    <source>
        <dbReference type="ARBA" id="ARBA00022554"/>
    </source>
</evidence>
<feature type="transmembrane region" description="Helical" evidence="9">
    <location>
        <begin position="176"/>
        <end position="197"/>
    </location>
</feature>
<dbReference type="PANTHER" id="PTHR22950">
    <property type="entry name" value="AMINO ACID TRANSPORTER"/>
    <property type="match status" value="1"/>
</dbReference>
<evidence type="ECO:0000256" key="7">
    <source>
        <dbReference type="ARBA" id="ARBA00022989"/>
    </source>
</evidence>
<keyword evidence="12" id="KW-1185">Reference proteome</keyword>
<keyword evidence="8 9" id="KW-0472">Membrane</keyword>
<sequence length="427" mass="46033">MCPPTEEVKVSDGNRVFVEKSSYRFVNAPSGTVFTCWTALSKTMIGTGMLALAYGFSQCGWLLGFVLLILSAMGASFTLHLLNILAMRSPTRHVSFFTIAEACAPWSRWIVDVAIAVKCMGVGISYIQVSGDTISYAIGVWTNNAIDKDLLRAIVILGVLCLVSPVCFARSISKTVIINILGLLAIAYVVVLAIALANLDSGAVTRVGLPPTATFSSVFSVIPTFIFAFTCHQNILLCAEDLRARTQHKLDIIAVASEAAALVLFVPAIIFPYLTFGESTKSNFVLNYDVANNIAVQVGYLLLGVAEAAAYPLQLFPARKSLSVLLTRAKSVSPRAEFWLRVSLTSFVLVVTAAIAVTVKSLGVTLSFVGIVGSNTICFIMPTFFYCITMYEKGARKPFKWILSVLVFSVTVALLPISLSAVIISLF</sequence>
<evidence type="ECO:0000256" key="8">
    <source>
        <dbReference type="ARBA" id="ARBA00023136"/>
    </source>
</evidence>
<dbReference type="GO" id="GO:0005302">
    <property type="term" value="F:L-tyrosine transmembrane transporter activity"/>
    <property type="evidence" value="ECO:0007669"/>
    <property type="project" value="TreeGrafter"/>
</dbReference>
<dbReference type="EMBL" id="GG680950">
    <property type="protein sequence ID" value="EER05373.1"/>
    <property type="molecule type" value="Genomic_DNA"/>
</dbReference>
<keyword evidence="4" id="KW-0926">Vacuole</keyword>
<dbReference type="GO" id="GO:0005313">
    <property type="term" value="F:L-glutamate transmembrane transporter activity"/>
    <property type="evidence" value="ECO:0007669"/>
    <property type="project" value="TreeGrafter"/>
</dbReference>
<keyword evidence="6" id="KW-0029">Amino-acid transport</keyword>
<dbReference type="InParanoid" id="C5LD29"/>
<dbReference type="RefSeq" id="XP_002773557.1">
    <property type="nucleotide sequence ID" value="XM_002773511.1"/>
</dbReference>
<organism evidence="12">
    <name type="scientific">Perkinsus marinus (strain ATCC 50983 / TXsc)</name>
    <dbReference type="NCBI Taxonomy" id="423536"/>
    <lineage>
        <taxon>Eukaryota</taxon>
        <taxon>Sar</taxon>
        <taxon>Alveolata</taxon>
        <taxon>Perkinsozoa</taxon>
        <taxon>Perkinsea</taxon>
        <taxon>Perkinsida</taxon>
        <taxon>Perkinsidae</taxon>
        <taxon>Perkinsus</taxon>
    </lineage>
</organism>
<proteinExistence type="inferred from homology"/>
<dbReference type="InterPro" id="IPR013057">
    <property type="entry name" value="AA_transpt_TM"/>
</dbReference>
<evidence type="ECO:0000256" key="1">
    <source>
        <dbReference type="ARBA" id="ARBA00004128"/>
    </source>
</evidence>
<keyword evidence="7 9" id="KW-1133">Transmembrane helix</keyword>
<dbReference type="GeneID" id="9041399"/>
<feature type="transmembrane region" description="Helical" evidence="9">
    <location>
        <begin position="250"/>
        <end position="274"/>
    </location>
</feature>
<evidence type="ECO:0000256" key="2">
    <source>
        <dbReference type="ARBA" id="ARBA00008066"/>
    </source>
</evidence>
<dbReference type="GO" id="GO:0015194">
    <property type="term" value="F:L-serine transmembrane transporter activity"/>
    <property type="evidence" value="ECO:0007669"/>
    <property type="project" value="TreeGrafter"/>
</dbReference>